<dbReference type="PANTHER" id="PTHR20857">
    <property type="entry name" value="THIAMINE-PHOSPHATE PYROPHOSPHORYLASE"/>
    <property type="match status" value="1"/>
</dbReference>
<dbReference type="GO" id="GO:0004789">
    <property type="term" value="F:thiamine-phosphate diphosphorylase activity"/>
    <property type="evidence" value="ECO:0007669"/>
    <property type="project" value="TreeGrafter"/>
</dbReference>
<dbReference type="PANTHER" id="PTHR20857:SF15">
    <property type="entry name" value="THIAMINE-PHOSPHATE SYNTHASE"/>
    <property type="match status" value="1"/>
</dbReference>
<dbReference type="RefSeq" id="WP_086592268.1">
    <property type="nucleotide sequence ID" value="NZ_MTSE01000001.1"/>
</dbReference>
<dbReference type="Proteomes" id="UP000194873">
    <property type="component" value="Unassembled WGS sequence"/>
</dbReference>
<organism evidence="4 5">
    <name type="scientific">Hymenobacter crusticola</name>
    <dbReference type="NCBI Taxonomy" id="1770526"/>
    <lineage>
        <taxon>Bacteria</taxon>
        <taxon>Pseudomonadati</taxon>
        <taxon>Bacteroidota</taxon>
        <taxon>Cytophagia</taxon>
        <taxon>Cytophagales</taxon>
        <taxon>Hymenobacteraceae</taxon>
        <taxon>Hymenobacter</taxon>
    </lineage>
</organism>
<dbReference type="GO" id="GO:0009228">
    <property type="term" value="P:thiamine biosynthetic process"/>
    <property type="evidence" value="ECO:0007669"/>
    <property type="project" value="UniProtKB-KW"/>
</dbReference>
<dbReference type="CDD" id="cd00564">
    <property type="entry name" value="TMP_TenI"/>
    <property type="match status" value="1"/>
</dbReference>
<dbReference type="InterPro" id="IPR022998">
    <property type="entry name" value="ThiamineP_synth_TenI"/>
</dbReference>
<evidence type="ECO:0000259" key="3">
    <source>
        <dbReference type="Pfam" id="PF02581"/>
    </source>
</evidence>
<gene>
    <name evidence="4" type="ORF">BXP70_01705</name>
</gene>
<dbReference type="Pfam" id="PF02581">
    <property type="entry name" value="TMP-TENI"/>
    <property type="match status" value="1"/>
</dbReference>
<dbReference type="OrthoDB" id="194683at2"/>
<name>A0A243WJF2_9BACT</name>
<dbReference type="InterPro" id="IPR036206">
    <property type="entry name" value="ThiamineP_synth_sf"/>
</dbReference>
<proteinExistence type="predicted"/>
<keyword evidence="5" id="KW-1185">Reference proteome</keyword>
<evidence type="ECO:0000313" key="5">
    <source>
        <dbReference type="Proteomes" id="UP000194873"/>
    </source>
</evidence>
<evidence type="ECO:0000313" key="4">
    <source>
        <dbReference type="EMBL" id="OUJ76018.1"/>
    </source>
</evidence>
<accession>A0A243WJF2</accession>
<evidence type="ECO:0000256" key="1">
    <source>
        <dbReference type="ARBA" id="ARBA00004948"/>
    </source>
</evidence>
<dbReference type="InterPro" id="IPR013785">
    <property type="entry name" value="Aldolase_TIM"/>
</dbReference>
<feature type="domain" description="Thiamine phosphate synthase/TenI" evidence="3">
    <location>
        <begin position="6"/>
        <end position="185"/>
    </location>
</feature>
<sequence>MRFTLLLISPPEENPTEIPTLVQLFEAGLGLFHLRKPEWTEAQLADYLRAVPAELHSRIVLHSHYALAQQYALHGLHLPARSRLTWRPSLLPAGQSLSTSFHTLAEVQQHRRRYDYVTLSPIFDSVSKAGYSSAFNLGALQKALGKLQRRADCAPQVIALGGITVDTIGAAQKVGFAGAAVLGAVWQAPDPVTAFQAIKSKIS</sequence>
<dbReference type="SUPFAM" id="SSF51391">
    <property type="entry name" value="Thiamin phosphate synthase"/>
    <property type="match status" value="1"/>
</dbReference>
<dbReference type="AlphaFoldDB" id="A0A243WJF2"/>
<dbReference type="EMBL" id="MTSE01000001">
    <property type="protein sequence ID" value="OUJ76018.1"/>
    <property type="molecule type" value="Genomic_DNA"/>
</dbReference>
<dbReference type="Gene3D" id="3.20.20.70">
    <property type="entry name" value="Aldolase class I"/>
    <property type="match status" value="1"/>
</dbReference>
<protein>
    <recommendedName>
        <fullName evidence="3">Thiamine phosphate synthase/TenI domain-containing protein</fullName>
    </recommendedName>
</protein>
<reference evidence="4 5" key="1">
    <citation type="submission" date="2017-01" db="EMBL/GenBank/DDBJ databases">
        <title>A new Hymenobacter.</title>
        <authorList>
            <person name="Liang Y."/>
            <person name="Feng F."/>
        </authorList>
    </citation>
    <scope>NUCLEOTIDE SEQUENCE [LARGE SCALE GENOMIC DNA]</scope>
    <source>
        <strain evidence="4">MIMBbqt21</strain>
    </source>
</reference>
<keyword evidence="2" id="KW-0784">Thiamine biosynthesis</keyword>
<dbReference type="GO" id="GO:0005737">
    <property type="term" value="C:cytoplasm"/>
    <property type="evidence" value="ECO:0007669"/>
    <property type="project" value="TreeGrafter"/>
</dbReference>
<comment type="caution">
    <text evidence="4">The sequence shown here is derived from an EMBL/GenBank/DDBJ whole genome shotgun (WGS) entry which is preliminary data.</text>
</comment>
<evidence type="ECO:0000256" key="2">
    <source>
        <dbReference type="ARBA" id="ARBA00022977"/>
    </source>
</evidence>
<comment type="pathway">
    <text evidence="1">Cofactor biosynthesis; thiamine diphosphate biosynthesis.</text>
</comment>